<protein>
    <submittedName>
        <fullName evidence="1">Uncharacterized protein</fullName>
    </submittedName>
</protein>
<name>A0A0A9FJH1_ARUDO</name>
<dbReference type="EMBL" id="GBRH01189463">
    <property type="protein sequence ID" value="JAE08433.1"/>
    <property type="molecule type" value="Transcribed_RNA"/>
</dbReference>
<evidence type="ECO:0000313" key="1">
    <source>
        <dbReference type="EMBL" id="JAE08433.1"/>
    </source>
</evidence>
<reference evidence="1" key="2">
    <citation type="journal article" date="2015" name="Data Brief">
        <title>Shoot transcriptome of the giant reed, Arundo donax.</title>
        <authorList>
            <person name="Barrero R.A."/>
            <person name="Guerrero F.D."/>
            <person name="Moolhuijzen P."/>
            <person name="Goolsby J.A."/>
            <person name="Tidwell J."/>
            <person name="Bellgard S.E."/>
            <person name="Bellgard M.I."/>
        </authorList>
    </citation>
    <scope>NUCLEOTIDE SEQUENCE</scope>
    <source>
        <tissue evidence="1">Shoot tissue taken approximately 20 cm above the soil surface</tissue>
    </source>
</reference>
<proteinExistence type="predicted"/>
<dbReference type="AlphaFoldDB" id="A0A0A9FJH1"/>
<organism evidence="1">
    <name type="scientific">Arundo donax</name>
    <name type="common">Giant reed</name>
    <name type="synonym">Donax arundinaceus</name>
    <dbReference type="NCBI Taxonomy" id="35708"/>
    <lineage>
        <taxon>Eukaryota</taxon>
        <taxon>Viridiplantae</taxon>
        <taxon>Streptophyta</taxon>
        <taxon>Embryophyta</taxon>
        <taxon>Tracheophyta</taxon>
        <taxon>Spermatophyta</taxon>
        <taxon>Magnoliopsida</taxon>
        <taxon>Liliopsida</taxon>
        <taxon>Poales</taxon>
        <taxon>Poaceae</taxon>
        <taxon>PACMAD clade</taxon>
        <taxon>Arundinoideae</taxon>
        <taxon>Arundineae</taxon>
        <taxon>Arundo</taxon>
    </lineage>
</organism>
<sequence>MYFLPLKKFWHTSQHTGM</sequence>
<reference evidence="1" key="1">
    <citation type="submission" date="2014-09" db="EMBL/GenBank/DDBJ databases">
        <authorList>
            <person name="Magalhaes I.L.F."/>
            <person name="Oliveira U."/>
            <person name="Santos F.R."/>
            <person name="Vidigal T.H.D.A."/>
            <person name="Brescovit A.D."/>
            <person name="Santos A.J."/>
        </authorList>
    </citation>
    <scope>NUCLEOTIDE SEQUENCE</scope>
    <source>
        <tissue evidence="1">Shoot tissue taken approximately 20 cm above the soil surface</tissue>
    </source>
</reference>
<accession>A0A0A9FJH1</accession>